<evidence type="ECO:0000256" key="4">
    <source>
        <dbReference type="ARBA" id="ARBA00022989"/>
    </source>
</evidence>
<evidence type="ECO:0000256" key="5">
    <source>
        <dbReference type="ARBA" id="ARBA00023136"/>
    </source>
</evidence>
<keyword evidence="8" id="KW-1185">Reference proteome</keyword>
<name>A0A8X8IG10_9BACT</name>
<feature type="transmembrane region" description="Helical" evidence="6">
    <location>
        <begin position="100"/>
        <end position="119"/>
    </location>
</feature>
<evidence type="ECO:0000313" key="7">
    <source>
        <dbReference type="EMBL" id="SDX12430.1"/>
    </source>
</evidence>
<dbReference type="GO" id="GO:0043190">
    <property type="term" value="C:ATP-binding cassette (ABC) transporter complex"/>
    <property type="evidence" value="ECO:0007669"/>
    <property type="project" value="TreeGrafter"/>
</dbReference>
<dbReference type="PANTHER" id="PTHR33529:SF6">
    <property type="entry name" value="YJGP_YJGQ FAMILY PERMEASE"/>
    <property type="match status" value="1"/>
</dbReference>
<keyword evidence="4 6" id="KW-1133">Transmembrane helix</keyword>
<dbReference type="AlphaFoldDB" id="A0A8X8IG10"/>
<dbReference type="InterPro" id="IPR005495">
    <property type="entry name" value="LptG/LptF_permease"/>
</dbReference>
<dbReference type="Pfam" id="PF03739">
    <property type="entry name" value="LptF_LptG"/>
    <property type="match status" value="1"/>
</dbReference>
<gene>
    <name evidence="7" type="ORF">SAMN05444410_109108</name>
</gene>
<evidence type="ECO:0000313" key="8">
    <source>
        <dbReference type="Proteomes" id="UP000198711"/>
    </source>
</evidence>
<dbReference type="RefSeq" id="WP_092724101.1">
    <property type="nucleotide sequence ID" value="NZ_FNNO01000009.1"/>
</dbReference>
<comment type="caution">
    <text evidence="7">The sequence shown here is derived from an EMBL/GenBank/DDBJ whole genome shotgun (WGS) entry which is preliminary data.</text>
</comment>
<evidence type="ECO:0000256" key="3">
    <source>
        <dbReference type="ARBA" id="ARBA00022692"/>
    </source>
</evidence>
<feature type="transmembrane region" description="Helical" evidence="6">
    <location>
        <begin position="12"/>
        <end position="37"/>
    </location>
</feature>
<organism evidence="7 8">
    <name type="scientific">Hydrobacter penzbergensis</name>
    <dbReference type="NCBI Taxonomy" id="1235997"/>
    <lineage>
        <taxon>Bacteria</taxon>
        <taxon>Pseudomonadati</taxon>
        <taxon>Bacteroidota</taxon>
        <taxon>Chitinophagia</taxon>
        <taxon>Chitinophagales</taxon>
        <taxon>Chitinophagaceae</taxon>
        <taxon>Hydrobacter</taxon>
    </lineage>
</organism>
<protein>
    <submittedName>
        <fullName evidence="7">Lipopolysaccharide export system permease protein</fullName>
    </submittedName>
</protein>
<dbReference type="EMBL" id="FNNO01000009">
    <property type="protein sequence ID" value="SDX12430.1"/>
    <property type="molecule type" value="Genomic_DNA"/>
</dbReference>
<dbReference type="PANTHER" id="PTHR33529">
    <property type="entry name" value="SLR0882 PROTEIN-RELATED"/>
    <property type="match status" value="1"/>
</dbReference>
<accession>A0A8X8IG10</accession>
<proteinExistence type="predicted"/>
<evidence type="ECO:0000256" key="6">
    <source>
        <dbReference type="SAM" id="Phobius"/>
    </source>
</evidence>
<sequence length="482" mass="55457">MFKKLDILIIRSFVGPFIAAFTISLFVLTMQFFWLYIDDLVGKGLDLFTVMKLIGLVALFWVPLALPLALLFSSIMTFGNLGESFELVAIKASGIPLLRFMRPLIIITIFISGIAFLFANNIIPVTQLKLSALKYDIIVSKPAIDIKEGVFYDKIDGYVIKLGKKEKNDSIIHDVVIFERSPGGLQDHMLIAESGVMRVTKDKRFLEFILRNGWRYQEKGQRGTTNTEFIRMGFKEYKKMFDLKSFQMNKSGDSAFYDPKMLSLRQLNGVIDSLHNIDTFYRRRTRYEVSPYLRFTKYEDTGWARIDSSRINRKAKTFNSLLPDSLAFSVLQNAGSQIGTLKGNVNVLANDYTQRYLSLQFHKIEWHRKFTLSVACLVLFLIGAPLGSIIRKGGLGTPLVFAVIFFVSFHLLNQFGEKFARAGEMSPLMGMWLSTMVLIPVGIFLTYKAMRDSQLFNQEFYYRLFRQVRRFWTNFKNRKSST</sequence>
<feature type="transmembrane region" description="Helical" evidence="6">
    <location>
        <begin position="370"/>
        <end position="390"/>
    </location>
</feature>
<evidence type="ECO:0000256" key="1">
    <source>
        <dbReference type="ARBA" id="ARBA00004651"/>
    </source>
</evidence>
<feature type="transmembrane region" description="Helical" evidence="6">
    <location>
        <begin position="397"/>
        <end position="416"/>
    </location>
</feature>
<keyword evidence="2" id="KW-1003">Cell membrane</keyword>
<comment type="subcellular location">
    <subcellularLocation>
        <location evidence="1">Cell membrane</location>
        <topology evidence="1">Multi-pass membrane protein</topology>
    </subcellularLocation>
</comment>
<feature type="transmembrane region" description="Helical" evidence="6">
    <location>
        <begin position="428"/>
        <end position="447"/>
    </location>
</feature>
<evidence type="ECO:0000256" key="2">
    <source>
        <dbReference type="ARBA" id="ARBA00022475"/>
    </source>
</evidence>
<dbReference type="Proteomes" id="UP000198711">
    <property type="component" value="Unassembled WGS sequence"/>
</dbReference>
<reference evidence="7 8" key="1">
    <citation type="submission" date="2016-10" db="EMBL/GenBank/DDBJ databases">
        <authorList>
            <person name="Varghese N."/>
            <person name="Submissions S."/>
        </authorList>
    </citation>
    <scope>NUCLEOTIDE SEQUENCE [LARGE SCALE GENOMIC DNA]</scope>
    <source>
        <strain evidence="7 8">DSM 25353</strain>
    </source>
</reference>
<keyword evidence="3 6" id="KW-0812">Transmembrane</keyword>
<feature type="transmembrane region" description="Helical" evidence="6">
    <location>
        <begin position="57"/>
        <end position="79"/>
    </location>
</feature>
<dbReference type="GO" id="GO:0015920">
    <property type="term" value="P:lipopolysaccharide transport"/>
    <property type="evidence" value="ECO:0007669"/>
    <property type="project" value="TreeGrafter"/>
</dbReference>
<keyword evidence="5 6" id="KW-0472">Membrane</keyword>